<gene>
    <name evidence="2" type="ORF">QQF64_028652</name>
</gene>
<name>A0ABR3N785_9TELE</name>
<feature type="region of interest" description="Disordered" evidence="1">
    <location>
        <begin position="1"/>
        <end position="67"/>
    </location>
</feature>
<feature type="compositionally biased region" description="Polar residues" evidence="1">
    <location>
        <begin position="29"/>
        <end position="39"/>
    </location>
</feature>
<dbReference type="EMBL" id="JAYMGO010000006">
    <property type="protein sequence ID" value="KAL1272790.1"/>
    <property type="molecule type" value="Genomic_DNA"/>
</dbReference>
<evidence type="ECO:0000313" key="3">
    <source>
        <dbReference type="Proteomes" id="UP001558613"/>
    </source>
</evidence>
<evidence type="ECO:0008006" key="4">
    <source>
        <dbReference type="Google" id="ProtNLM"/>
    </source>
</evidence>
<keyword evidence="3" id="KW-1185">Reference proteome</keyword>
<sequence>MPVKRALQLQDKENSPAKRQAPNRDYSPMTGTQLMSPTTKPAAGNSRAGGKKTNPPQTKEPMTDAERIPFLRSKVKKSFKDLMKYRQQLETLVPVESSSELRSLLLMSPADLQTELKRHENLCAKVASCAHKADTHKGHFQGLKQTGSSYEFLKAVLSR</sequence>
<proteinExistence type="predicted"/>
<evidence type="ECO:0000256" key="1">
    <source>
        <dbReference type="SAM" id="MobiDB-lite"/>
    </source>
</evidence>
<dbReference type="Proteomes" id="UP001558613">
    <property type="component" value="Unassembled WGS sequence"/>
</dbReference>
<comment type="caution">
    <text evidence="2">The sequence shown here is derived from an EMBL/GenBank/DDBJ whole genome shotgun (WGS) entry which is preliminary data.</text>
</comment>
<protein>
    <recommendedName>
        <fullName evidence="4">Centromere protein R</fullName>
    </recommendedName>
</protein>
<organism evidence="2 3">
    <name type="scientific">Cirrhinus molitorella</name>
    <name type="common">mud carp</name>
    <dbReference type="NCBI Taxonomy" id="172907"/>
    <lineage>
        <taxon>Eukaryota</taxon>
        <taxon>Metazoa</taxon>
        <taxon>Chordata</taxon>
        <taxon>Craniata</taxon>
        <taxon>Vertebrata</taxon>
        <taxon>Euteleostomi</taxon>
        <taxon>Actinopterygii</taxon>
        <taxon>Neopterygii</taxon>
        <taxon>Teleostei</taxon>
        <taxon>Ostariophysi</taxon>
        <taxon>Cypriniformes</taxon>
        <taxon>Cyprinidae</taxon>
        <taxon>Labeoninae</taxon>
        <taxon>Labeonini</taxon>
        <taxon>Cirrhinus</taxon>
    </lineage>
</organism>
<dbReference type="Pfam" id="PF06729">
    <property type="entry name" value="CENP-R"/>
    <property type="match status" value="1"/>
</dbReference>
<reference evidence="2 3" key="1">
    <citation type="submission" date="2023-09" db="EMBL/GenBank/DDBJ databases">
        <authorList>
            <person name="Wang M."/>
        </authorList>
    </citation>
    <scope>NUCLEOTIDE SEQUENCE [LARGE SCALE GENOMIC DNA]</scope>
    <source>
        <strain evidence="2">GT-2023</strain>
        <tissue evidence="2">Liver</tissue>
    </source>
</reference>
<dbReference type="PANTHER" id="PTHR15581:SF0">
    <property type="entry name" value="CENTROMERE PROTEIN R"/>
    <property type="match status" value="1"/>
</dbReference>
<dbReference type="PANTHER" id="PTHR15581">
    <property type="entry name" value="CENTROMERE PROTEIN R"/>
    <property type="match status" value="1"/>
</dbReference>
<evidence type="ECO:0000313" key="2">
    <source>
        <dbReference type="EMBL" id="KAL1272790.1"/>
    </source>
</evidence>
<accession>A0ABR3N785</accession>
<dbReference type="InterPro" id="IPR009601">
    <property type="entry name" value="CENP-R"/>
</dbReference>